<gene>
    <name evidence="2" type="ORF">OJ997_24490</name>
</gene>
<accession>A0A9X3NBD2</accession>
<organism evidence="2 3">
    <name type="scientific">Solirubrobacter phytolaccae</name>
    <dbReference type="NCBI Taxonomy" id="1404360"/>
    <lineage>
        <taxon>Bacteria</taxon>
        <taxon>Bacillati</taxon>
        <taxon>Actinomycetota</taxon>
        <taxon>Thermoleophilia</taxon>
        <taxon>Solirubrobacterales</taxon>
        <taxon>Solirubrobacteraceae</taxon>
        <taxon>Solirubrobacter</taxon>
    </lineage>
</organism>
<dbReference type="InterPro" id="IPR036291">
    <property type="entry name" value="NAD(P)-bd_dom_sf"/>
</dbReference>
<evidence type="ECO:0000313" key="2">
    <source>
        <dbReference type="EMBL" id="MDA0183490.1"/>
    </source>
</evidence>
<sequence>MSLVITGASGQIGRLVTAELLKTVDASELILLTRTPENLDVPGAQVRAFDFHDASPEAFAGAERVLLISGSEIGTRVPGHKAAVDAAVAAGAQFIAYTSIPNPSDNNPIFVAGEHRATEEHIRASGVRWAFLRNNIYAEMQATALQAALATGKHVTNGGPVSFVARADCARAAAAVLAGGDHDGREYDITGSELFGPDELAALFSELGGKPVEAVQVSDADYAAGLVEHAGLPQPVADVIATFGTGARLGYSAVISPAVRELTGRDPEPAGRVLGS</sequence>
<dbReference type="PANTHER" id="PTHR47129:SF1">
    <property type="entry name" value="NMRA-LIKE DOMAIN-CONTAINING PROTEIN"/>
    <property type="match status" value="1"/>
</dbReference>
<dbReference type="Pfam" id="PF13460">
    <property type="entry name" value="NAD_binding_10"/>
    <property type="match status" value="1"/>
</dbReference>
<dbReference type="RefSeq" id="WP_270027878.1">
    <property type="nucleotide sequence ID" value="NZ_JAPDDP010000054.1"/>
</dbReference>
<evidence type="ECO:0000259" key="1">
    <source>
        <dbReference type="Pfam" id="PF13460"/>
    </source>
</evidence>
<dbReference type="Gene3D" id="3.90.25.10">
    <property type="entry name" value="UDP-galactose 4-epimerase, domain 1"/>
    <property type="match status" value="1"/>
</dbReference>
<dbReference type="SUPFAM" id="SSF51735">
    <property type="entry name" value="NAD(P)-binding Rossmann-fold domains"/>
    <property type="match status" value="1"/>
</dbReference>
<dbReference type="EMBL" id="JAPDDP010000054">
    <property type="protein sequence ID" value="MDA0183490.1"/>
    <property type="molecule type" value="Genomic_DNA"/>
</dbReference>
<feature type="domain" description="NAD(P)-binding" evidence="1">
    <location>
        <begin position="7"/>
        <end position="178"/>
    </location>
</feature>
<dbReference type="AlphaFoldDB" id="A0A9X3NBD2"/>
<name>A0A9X3NBD2_9ACTN</name>
<keyword evidence="3" id="KW-1185">Reference proteome</keyword>
<dbReference type="Proteomes" id="UP001147653">
    <property type="component" value="Unassembled WGS sequence"/>
</dbReference>
<comment type="caution">
    <text evidence="2">The sequence shown here is derived from an EMBL/GenBank/DDBJ whole genome shotgun (WGS) entry which is preliminary data.</text>
</comment>
<dbReference type="PANTHER" id="PTHR47129">
    <property type="entry name" value="QUINONE OXIDOREDUCTASE 2"/>
    <property type="match status" value="1"/>
</dbReference>
<reference evidence="2" key="1">
    <citation type="submission" date="2022-10" db="EMBL/GenBank/DDBJ databases">
        <title>The WGS of Solirubrobacter phytolaccae KCTC 29190.</title>
        <authorList>
            <person name="Jiang Z."/>
        </authorList>
    </citation>
    <scope>NUCLEOTIDE SEQUENCE</scope>
    <source>
        <strain evidence="2">KCTC 29190</strain>
    </source>
</reference>
<dbReference type="InterPro" id="IPR052718">
    <property type="entry name" value="NmrA-type_oxidoreductase"/>
</dbReference>
<dbReference type="Gene3D" id="3.40.50.720">
    <property type="entry name" value="NAD(P)-binding Rossmann-like Domain"/>
    <property type="match status" value="1"/>
</dbReference>
<dbReference type="InterPro" id="IPR016040">
    <property type="entry name" value="NAD(P)-bd_dom"/>
</dbReference>
<protein>
    <submittedName>
        <fullName evidence="2">NAD(P)H-binding protein</fullName>
    </submittedName>
</protein>
<evidence type="ECO:0000313" key="3">
    <source>
        <dbReference type="Proteomes" id="UP001147653"/>
    </source>
</evidence>
<proteinExistence type="predicted"/>